<dbReference type="Gene3D" id="1.10.510.10">
    <property type="entry name" value="Transferase(Phosphotransferase) domain 1"/>
    <property type="match status" value="1"/>
</dbReference>
<feature type="domain" description="Protein kinase" evidence="3">
    <location>
        <begin position="1"/>
        <end position="136"/>
    </location>
</feature>
<evidence type="ECO:0000313" key="5">
    <source>
        <dbReference type="Proteomes" id="UP000828390"/>
    </source>
</evidence>
<dbReference type="AlphaFoldDB" id="A0A9D4FJT4"/>
<accession>A0A9D4FJT4</accession>
<dbReference type="EMBL" id="JAIWYP010000007">
    <property type="protein sequence ID" value="KAH3800469.1"/>
    <property type="molecule type" value="Genomic_DNA"/>
</dbReference>
<dbReference type="GO" id="GO:0004672">
    <property type="term" value="F:protein kinase activity"/>
    <property type="evidence" value="ECO:0007669"/>
    <property type="project" value="InterPro"/>
</dbReference>
<feature type="non-terminal residue" evidence="4">
    <location>
        <position position="1"/>
    </location>
</feature>
<reference evidence="4" key="2">
    <citation type="submission" date="2020-11" db="EMBL/GenBank/DDBJ databases">
        <authorList>
            <person name="McCartney M.A."/>
            <person name="Auch B."/>
            <person name="Kono T."/>
            <person name="Mallez S."/>
            <person name="Becker A."/>
            <person name="Gohl D.M."/>
            <person name="Silverstein K.A.T."/>
            <person name="Koren S."/>
            <person name="Bechman K.B."/>
            <person name="Herman A."/>
            <person name="Abrahante J.E."/>
            <person name="Garbe J."/>
        </authorList>
    </citation>
    <scope>NUCLEOTIDE SEQUENCE</scope>
    <source>
        <strain evidence="4">Duluth1</strain>
        <tissue evidence="4">Whole animal</tissue>
    </source>
</reference>
<comment type="caution">
    <text evidence="4">The sequence shown here is derived from an EMBL/GenBank/DDBJ whole genome shotgun (WGS) entry which is preliminary data.</text>
</comment>
<evidence type="ECO:0000256" key="2">
    <source>
        <dbReference type="ARBA" id="ARBA00022840"/>
    </source>
</evidence>
<dbReference type="Proteomes" id="UP000828390">
    <property type="component" value="Unassembled WGS sequence"/>
</dbReference>
<dbReference type="PROSITE" id="PS50011">
    <property type="entry name" value="PROTEIN_KINASE_DOM"/>
    <property type="match status" value="1"/>
</dbReference>
<dbReference type="PROSITE" id="PS00108">
    <property type="entry name" value="PROTEIN_KINASE_ST"/>
    <property type="match status" value="1"/>
</dbReference>
<dbReference type="PANTHER" id="PTHR27007">
    <property type="match status" value="1"/>
</dbReference>
<organism evidence="4 5">
    <name type="scientific">Dreissena polymorpha</name>
    <name type="common">Zebra mussel</name>
    <name type="synonym">Mytilus polymorpha</name>
    <dbReference type="NCBI Taxonomy" id="45954"/>
    <lineage>
        <taxon>Eukaryota</taxon>
        <taxon>Metazoa</taxon>
        <taxon>Spiralia</taxon>
        <taxon>Lophotrochozoa</taxon>
        <taxon>Mollusca</taxon>
        <taxon>Bivalvia</taxon>
        <taxon>Autobranchia</taxon>
        <taxon>Heteroconchia</taxon>
        <taxon>Euheterodonta</taxon>
        <taxon>Imparidentia</taxon>
        <taxon>Neoheterodontei</taxon>
        <taxon>Myida</taxon>
        <taxon>Dreissenoidea</taxon>
        <taxon>Dreissenidae</taxon>
        <taxon>Dreissena</taxon>
    </lineage>
</organism>
<protein>
    <recommendedName>
        <fullName evidence="3">Protein kinase domain-containing protein</fullName>
    </recommendedName>
</protein>
<evidence type="ECO:0000313" key="4">
    <source>
        <dbReference type="EMBL" id="KAH3800469.1"/>
    </source>
</evidence>
<keyword evidence="5" id="KW-1185">Reference proteome</keyword>
<dbReference type="Pfam" id="PF00069">
    <property type="entry name" value="Pkinase"/>
    <property type="match status" value="1"/>
</dbReference>
<gene>
    <name evidence="4" type="ORF">DPMN_154102</name>
</gene>
<dbReference type="InterPro" id="IPR050528">
    <property type="entry name" value="L-type_Lectin-RKs"/>
</dbReference>
<dbReference type="InterPro" id="IPR000719">
    <property type="entry name" value="Prot_kinase_dom"/>
</dbReference>
<dbReference type="InterPro" id="IPR008271">
    <property type="entry name" value="Ser/Thr_kinase_AS"/>
</dbReference>
<keyword evidence="2" id="KW-0067">ATP-binding</keyword>
<reference evidence="4" key="1">
    <citation type="journal article" date="2019" name="bioRxiv">
        <title>The Genome of the Zebra Mussel, Dreissena polymorpha: A Resource for Invasive Species Research.</title>
        <authorList>
            <person name="McCartney M.A."/>
            <person name="Auch B."/>
            <person name="Kono T."/>
            <person name="Mallez S."/>
            <person name="Zhang Y."/>
            <person name="Obille A."/>
            <person name="Becker A."/>
            <person name="Abrahante J.E."/>
            <person name="Garbe J."/>
            <person name="Badalamenti J.P."/>
            <person name="Herman A."/>
            <person name="Mangelson H."/>
            <person name="Liachko I."/>
            <person name="Sullivan S."/>
            <person name="Sone E.D."/>
            <person name="Koren S."/>
            <person name="Silverstein K.A.T."/>
            <person name="Beckman K.B."/>
            <person name="Gohl D.M."/>
        </authorList>
    </citation>
    <scope>NUCLEOTIDE SEQUENCE</scope>
    <source>
        <strain evidence="4">Duluth1</strain>
        <tissue evidence="4">Whole animal</tissue>
    </source>
</reference>
<evidence type="ECO:0000259" key="3">
    <source>
        <dbReference type="PROSITE" id="PS50011"/>
    </source>
</evidence>
<dbReference type="GO" id="GO:0005524">
    <property type="term" value="F:ATP binding"/>
    <property type="evidence" value="ECO:0007669"/>
    <property type="project" value="UniProtKB-KW"/>
</dbReference>
<dbReference type="InterPro" id="IPR011009">
    <property type="entry name" value="Kinase-like_dom_sf"/>
</dbReference>
<name>A0A9D4FJT4_DREPO</name>
<keyword evidence="1" id="KW-0547">Nucleotide-binding</keyword>
<sequence length="678" mass="77213">GTILHMDIKSKNVVIDSELNARLIDFGLAREVKEGEELQTATPVYGTEGYFPTVQHKRLTPEHDYHNFGIVIRELLTGVDPTEYEKDNNRQLRKWDSISVENSTHDRVWPKEFNTRQKIRALADKCIDSIKKEGTLKSKGICDELKDIMRTNGVKTWKGWNDQRCEICMVNEHDAKSPVAAINHKDCPGKIKICPACMRNSYFNPIKCHTCDNDIKAVIGDGWGAVLIAGYDEHEANLFKKDVTAFGDAITSTVLPTMCISKSNLVVVDCNAKSKESASSRIEKAFKILESKHVHTLVFLYSGHNCNFGFQIGRTSTQDENSEYLFFNIDELCKCIEEINGLEKVIVFLDCCYAKPLNVPDHICLIQFKAIGPHDQTKVIGAKGSIFTRYLVQAFTMKASGEKCKLQDCDCSITSDFITLGSLWDYILRHSQHDGIEKMIPYQNTKNVRWDTMFLAYNYNFKVKFCFDVRVPDANINQMIEVLPRQLTEFKALKPGILFPACFDMLTKQMNMQASVRPDVTRYADILAIEVDGGPKQTQEIDNMEKLLLAWNSKLLFRCRFRQCNEIDNGRPVGFVLKNDNIVCKILSRLNPEQHPLDIDGLEELMTALNTEEDNIKHTELVKPLKLFNDKLSALLHAAKDNKLKNRKLTINCMDVFEDGSVTLVYMELTSPEEQLDN</sequence>
<dbReference type="SUPFAM" id="SSF56112">
    <property type="entry name" value="Protein kinase-like (PK-like)"/>
    <property type="match status" value="1"/>
</dbReference>
<proteinExistence type="predicted"/>
<evidence type="ECO:0000256" key="1">
    <source>
        <dbReference type="ARBA" id="ARBA00022741"/>
    </source>
</evidence>